<dbReference type="RefSeq" id="WP_019598578.1">
    <property type="nucleotide sequence ID" value="NZ_FNQC01000010.1"/>
</dbReference>
<proteinExistence type="predicted"/>
<comment type="caution">
    <text evidence="1">The sequence shown here is derived from an EMBL/GenBank/DDBJ whole genome shotgun (WGS) entry which is preliminary data.</text>
</comment>
<keyword evidence="2" id="KW-1185">Reference proteome</keyword>
<evidence type="ECO:0000313" key="2">
    <source>
        <dbReference type="Proteomes" id="UP000199663"/>
    </source>
</evidence>
<accession>A0A1H3S308</accession>
<reference evidence="1 2" key="1">
    <citation type="submission" date="2016-10" db="EMBL/GenBank/DDBJ databases">
        <authorList>
            <person name="Varghese N."/>
            <person name="Submissions S."/>
        </authorList>
    </citation>
    <scope>NUCLEOTIDE SEQUENCE [LARGE SCALE GENOMIC DNA]</scope>
    <source>
        <strain evidence="1 2">DSM 17997</strain>
    </source>
</reference>
<gene>
    <name evidence="1" type="ORF">SAMN05444412_11059</name>
</gene>
<organism evidence="1 2">
    <name type="scientific">Rhodonellum ikkaensis</name>
    <dbReference type="NCBI Taxonomy" id="336829"/>
    <lineage>
        <taxon>Bacteria</taxon>
        <taxon>Pseudomonadati</taxon>
        <taxon>Bacteroidota</taxon>
        <taxon>Cytophagia</taxon>
        <taxon>Cytophagales</taxon>
        <taxon>Cytophagaceae</taxon>
        <taxon>Rhodonellum</taxon>
    </lineage>
</organism>
<name>A0A1H3S308_9BACT</name>
<dbReference type="EMBL" id="FNQC01000010">
    <property type="protein sequence ID" value="SDZ32147.1"/>
    <property type="molecule type" value="Genomic_DNA"/>
</dbReference>
<sequence>MATVVTRHKVGDAKAWIAGHQDRLDLFAPAITSYKAFQDMDDPNSVVLVIEVTDLELLGSIINDPKNQGIKDKHTVLEPITMSMEIIY</sequence>
<dbReference type="Proteomes" id="UP000199663">
    <property type="component" value="Unassembled WGS sequence"/>
</dbReference>
<evidence type="ECO:0000313" key="1">
    <source>
        <dbReference type="EMBL" id="SDZ32147.1"/>
    </source>
</evidence>
<protein>
    <submittedName>
        <fullName evidence="1">Uncharacterized protein</fullName>
    </submittedName>
</protein>